<dbReference type="STRING" id="1314783.A0A165R5C6"/>
<dbReference type="InterPro" id="IPR003140">
    <property type="entry name" value="PLipase/COase/thioEstase"/>
</dbReference>
<dbReference type="GO" id="GO:0005737">
    <property type="term" value="C:cytoplasm"/>
    <property type="evidence" value="ECO:0007669"/>
    <property type="project" value="TreeGrafter"/>
</dbReference>
<dbReference type="Pfam" id="PF02230">
    <property type="entry name" value="Abhydrolase_2"/>
    <property type="match status" value="1"/>
</dbReference>
<keyword evidence="6" id="KW-0443">Lipid metabolism</keyword>
<dbReference type="PANTHER" id="PTHR10655">
    <property type="entry name" value="LYSOPHOSPHOLIPASE-RELATED"/>
    <property type="match status" value="1"/>
</dbReference>
<keyword evidence="12" id="KW-1185">Reference proteome</keyword>
<reference evidence="11 12" key="1">
    <citation type="journal article" date="2016" name="Mol. Biol. Evol.">
        <title>Comparative Genomics of Early-Diverging Mushroom-Forming Fungi Provides Insights into the Origins of Lignocellulose Decay Capabilities.</title>
        <authorList>
            <person name="Nagy L.G."/>
            <person name="Riley R."/>
            <person name="Tritt A."/>
            <person name="Adam C."/>
            <person name="Daum C."/>
            <person name="Floudas D."/>
            <person name="Sun H."/>
            <person name="Yadav J.S."/>
            <person name="Pangilinan J."/>
            <person name="Larsson K.H."/>
            <person name="Matsuura K."/>
            <person name="Barry K."/>
            <person name="Labutti K."/>
            <person name="Kuo R."/>
            <person name="Ohm R.A."/>
            <person name="Bhattacharya S.S."/>
            <person name="Shirouzu T."/>
            <person name="Yoshinaga Y."/>
            <person name="Martin F.M."/>
            <person name="Grigoriev I.V."/>
            <person name="Hibbett D.S."/>
        </authorList>
    </citation>
    <scope>NUCLEOTIDE SEQUENCE [LARGE SCALE GENOMIC DNA]</scope>
    <source>
        <strain evidence="11 12">L-15889</strain>
    </source>
</reference>
<dbReference type="AlphaFoldDB" id="A0A165R5C6"/>
<evidence type="ECO:0000256" key="1">
    <source>
        <dbReference type="ARBA" id="ARBA00006499"/>
    </source>
</evidence>
<dbReference type="GO" id="GO:0008474">
    <property type="term" value="F:palmitoyl-(protein) hydrolase activity"/>
    <property type="evidence" value="ECO:0007669"/>
    <property type="project" value="UniProtKB-EC"/>
</dbReference>
<organism evidence="11 12">
    <name type="scientific">Daedalea quercina L-15889</name>
    <dbReference type="NCBI Taxonomy" id="1314783"/>
    <lineage>
        <taxon>Eukaryota</taxon>
        <taxon>Fungi</taxon>
        <taxon>Dikarya</taxon>
        <taxon>Basidiomycota</taxon>
        <taxon>Agaricomycotina</taxon>
        <taxon>Agaricomycetes</taxon>
        <taxon>Polyporales</taxon>
        <taxon>Fomitopsis</taxon>
    </lineage>
</organism>
<proteinExistence type="inferred from homology"/>
<dbReference type="OrthoDB" id="2418081at2759"/>
<keyword evidence="6" id="KW-0276">Fatty acid metabolism</keyword>
<dbReference type="PANTHER" id="PTHR10655:SF17">
    <property type="entry name" value="LYSOPHOSPHOLIPASE-LIKE PROTEIN 1"/>
    <property type="match status" value="1"/>
</dbReference>
<feature type="domain" description="Phospholipase/carboxylesterase/thioesterase" evidence="10">
    <location>
        <begin position="16"/>
        <end position="197"/>
    </location>
</feature>
<name>A0A165R5C6_9APHY</name>
<evidence type="ECO:0000256" key="3">
    <source>
        <dbReference type="ARBA" id="ARBA00014923"/>
    </source>
</evidence>
<dbReference type="EC" id="3.1.2.22" evidence="2"/>
<comment type="similarity">
    <text evidence="1">Belongs to the AB hydrolase superfamily. AB hydrolase 2 family.</text>
</comment>
<dbReference type="EMBL" id="KV429052">
    <property type="protein sequence ID" value="KZT70329.1"/>
    <property type="molecule type" value="Genomic_DNA"/>
</dbReference>
<evidence type="ECO:0000313" key="11">
    <source>
        <dbReference type="EMBL" id="KZT70329.1"/>
    </source>
</evidence>
<evidence type="ECO:0000313" key="12">
    <source>
        <dbReference type="Proteomes" id="UP000076727"/>
    </source>
</evidence>
<dbReference type="SUPFAM" id="SSF53474">
    <property type="entry name" value="alpha/beta-Hydrolases"/>
    <property type="match status" value="1"/>
</dbReference>
<comment type="catalytic activity">
    <reaction evidence="9">
        <text>S-hexadecanoyl-L-cysteinyl-[protein] + H2O = L-cysteinyl-[protein] + hexadecanoate + H(+)</text>
        <dbReference type="Rhea" id="RHEA:19233"/>
        <dbReference type="Rhea" id="RHEA-COMP:10131"/>
        <dbReference type="Rhea" id="RHEA-COMP:11032"/>
        <dbReference type="ChEBI" id="CHEBI:7896"/>
        <dbReference type="ChEBI" id="CHEBI:15377"/>
        <dbReference type="ChEBI" id="CHEBI:15378"/>
        <dbReference type="ChEBI" id="CHEBI:29950"/>
        <dbReference type="ChEBI" id="CHEBI:74151"/>
        <dbReference type="EC" id="3.1.2.22"/>
    </reaction>
</comment>
<gene>
    <name evidence="11" type="ORF">DAEQUDRAFT_667944</name>
</gene>
<evidence type="ECO:0000256" key="9">
    <source>
        <dbReference type="ARBA" id="ARBA00047337"/>
    </source>
</evidence>
<dbReference type="InterPro" id="IPR050565">
    <property type="entry name" value="LYPA1-2/EST-like"/>
</dbReference>
<evidence type="ECO:0000256" key="2">
    <source>
        <dbReference type="ARBA" id="ARBA00012423"/>
    </source>
</evidence>
<keyword evidence="5" id="KW-0378">Hydrolase</keyword>
<evidence type="ECO:0000256" key="6">
    <source>
        <dbReference type="ARBA" id="ARBA00022832"/>
    </source>
</evidence>
<accession>A0A165R5C6</accession>
<dbReference type="GO" id="GO:0006631">
    <property type="term" value="P:fatty acid metabolic process"/>
    <property type="evidence" value="ECO:0007669"/>
    <property type="project" value="UniProtKB-KW"/>
</dbReference>
<dbReference type="InterPro" id="IPR029058">
    <property type="entry name" value="AB_hydrolase_fold"/>
</dbReference>
<dbReference type="GO" id="GO:0052689">
    <property type="term" value="F:carboxylic ester hydrolase activity"/>
    <property type="evidence" value="ECO:0007669"/>
    <property type="project" value="UniProtKB-KW"/>
</dbReference>
<evidence type="ECO:0000256" key="4">
    <source>
        <dbReference type="ARBA" id="ARBA00022487"/>
    </source>
</evidence>
<sequence length="250" mass="27677">MARVTYTPQRLEKLTVPAREKHTATVIFAHGLDESGANWMHLAEVLSRDPELRHIKYIFPHAPVMAISAKFGMRMPAWYDVISFESVTTEGDSDDFGMLRSIANLGALVEAEINAGIPPERIIFGGFRQGGCMALLTGLTYEHELGGLILLSGRLQLGKKVKLLMQPRTLTTPIFWGHGVYDTMVSFDAAERSLAHLRRECGLADADPDAPEKGGVLIRKYNTAGFATEEELKDVKEWMKRVIPAEPAQG</sequence>
<evidence type="ECO:0000256" key="7">
    <source>
        <dbReference type="ARBA" id="ARBA00029392"/>
    </source>
</evidence>
<comment type="function">
    <text evidence="7">Hydrolyzes fatty acids from S-acylated cysteine residues in proteins with a strong preference for palmitoylated G-alpha proteins over other acyl substrates. Mediates the deacylation of G-alpha proteins such as GPA1 in vivo, but has weak or no activity toward palmitoylated Ras proteins. Has weak lysophospholipase activity in vitro; however such activity may not exist in vivo.</text>
</comment>
<keyword evidence="4" id="KW-0719">Serine esterase</keyword>
<evidence type="ECO:0000256" key="5">
    <source>
        <dbReference type="ARBA" id="ARBA00022801"/>
    </source>
</evidence>
<evidence type="ECO:0000259" key="10">
    <source>
        <dbReference type="Pfam" id="PF02230"/>
    </source>
</evidence>
<dbReference type="Proteomes" id="UP000076727">
    <property type="component" value="Unassembled WGS sequence"/>
</dbReference>
<protein>
    <recommendedName>
        <fullName evidence="3">Acyl-protein thioesterase 1</fullName>
        <ecNumber evidence="2">3.1.2.22</ecNumber>
    </recommendedName>
    <alternativeName>
        <fullName evidence="8">Palmitoyl-protein hydrolase</fullName>
    </alternativeName>
</protein>
<evidence type="ECO:0000256" key="8">
    <source>
        <dbReference type="ARBA" id="ARBA00031195"/>
    </source>
</evidence>
<dbReference type="Gene3D" id="3.40.50.1820">
    <property type="entry name" value="alpha/beta hydrolase"/>
    <property type="match status" value="1"/>
</dbReference>